<reference evidence="2 3" key="1">
    <citation type="journal article" date="2019" name="Int. J. Syst. Evol. Microbiol.">
        <title>The Global Catalogue of Microorganisms (GCM) 10K type strain sequencing project: providing services to taxonomists for standard genome sequencing and annotation.</title>
        <authorList>
            <consortium name="The Broad Institute Genomics Platform"/>
            <consortium name="The Broad Institute Genome Sequencing Center for Infectious Disease"/>
            <person name="Wu L."/>
            <person name="Ma J."/>
        </authorList>
    </citation>
    <scope>NUCLEOTIDE SEQUENCE [LARGE SCALE GENOMIC DNA]</scope>
    <source>
        <strain evidence="2 3">JCM 8542</strain>
    </source>
</reference>
<keyword evidence="3" id="KW-1185">Reference proteome</keyword>
<evidence type="ECO:0000313" key="2">
    <source>
        <dbReference type="EMBL" id="GAA0203880.1"/>
    </source>
</evidence>
<feature type="region of interest" description="Disordered" evidence="1">
    <location>
        <begin position="75"/>
        <end position="100"/>
    </location>
</feature>
<sequence>MLETLRAHLSTLSRRQWVLIGVLLLCAVCGAYLLGADADAPVVIVQHSETTPPPSLEITGLAAAAKRTALRNPFSEAHERMGESPPAAVPEPVKGTAAAPPSLSVPVSPVQQAVAASSAPPPAPLVLRGVVTGADGTRIAILAQGADGAALAAGETWHGYTLRTLTERTAILDSAAGTSTLTRE</sequence>
<evidence type="ECO:0008006" key="4">
    <source>
        <dbReference type="Google" id="ProtNLM"/>
    </source>
</evidence>
<dbReference type="EMBL" id="BAAACR010000002">
    <property type="protein sequence ID" value="GAA0203880.1"/>
    <property type="molecule type" value="Genomic_DNA"/>
</dbReference>
<dbReference type="RefSeq" id="WP_343749033.1">
    <property type="nucleotide sequence ID" value="NZ_BAAACR010000002.1"/>
</dbReference>
<evidence type="ECO:0000313" key="3">
    <source>
        <dbReference type="Proteomes" id="UP001500399"/>
    </source>
</evidence>
<comment type="caution">
    <text evidence="2">The sequence shown here is derived from an EMBL/GenBank/DDBJ whole genome shotgun (WGS) entry which is preliminary data.</text>
</comment>
<proteinExistence type="predicted"/>
<evidence type="ECO:0000256" key="1">
    <source>
        <dbReference type="SAM" id="MobiDB-lite"/>
    </source>
</evidence>
<dbReference type="Proteomes" id="UP001500399">
    <property type="component" value="Unassembled WGS sequence"/>
</dbReference>
<protein>
    <recommendedName>
        <fullName evidence="4">Type II secretion system protein GspC N-terminal domain-containing protein</fullName>
    </recommendedName>
</protein>
<gene>
    <name evidence="2" type="ORF">GCM10008919_03960</name>
</gene>
<organism evidence="2 3">
    <name type="scientific">Selenomonas dianae</name>
    <dbReference type="NCBI Taxonomy" id="135079"/>
    <lineage>
        <taxon>Bacteria</taxon>
        <taxon>Bacillati</taxon>
        <taxon>Bacillota</taxon>
        <taxon>Negativicutes</taxon>
        <taxon>Selenomonadales</taxon>
        <taxon>Selenomonadaceae</taxon>
        <taxon>Selenomonas</taxon>
    </lineage>
</organism>
<accession>A0ABN0SWF7</accession>
<name>A0ABN0SWF7_9FIRM</name>